<feature type="region of interest" description="Disordered" evidence="1">
    <location>
        <begin position="522"/>
        <end position="572"/>
    </location>
</feature>
<dbReference type="EMBL" id="MU004244">
    <property type="protein sequence ID" value="KAF2663795.1"/>
    <property type="molecule type" value="Genomic_DNA"/>
</dbReference>
<proteinExistence type="predicted"/>
<feature type="compositionally biased region" description="Polar residues" evidence="1">
    <location>
        <begin position="878"/>
        <end position="921"/>
    </location>
</feature>
<feature type="region of interest" description="Disordered" evidence="1">
    <location>
        <begin position="1162"/>
        <end position="1202"/>
    </location>
</feature>
<keyword evidence="3" id="KW-1185">Reference proteome</keyword>
<dbReference type="Gene3D" id="2.40.50.140">
    <property type="entry name" value="Nucleic acid-binding proteins"/>
    <property type="match status" value="1"/>
</dbReference>
<feature type="compositionally biased region" description="Polar residues" evidence="1">
    <location>
        <begin position="815"/>
        <end position="829"/>
    </location>
</feature>
<dbReference type="AlphaFoldDB" id="A0A6A6TUQ3"/>
<dbReference type="InterPro" id="IPR012340">
    <property type="entry name" value="NA-bd_OB-fold"/>
</dbReference>
<feature type="compositionally biased region" description="Polar residues" evidence="1">
    <location>
        <begin position="665"/>
        <end position="675"/>
    </location>
</feature>
<evidence type="ECO:0008006" key="4">
    <source>
        <dbReference type="Google" id="ProtNLM"/>
    </source>
</evidence>
<feature type="compositionally biased region" description="Basic and acidic residues" evidence="1">
    <location>
        <begin position="1162"/>
        <end position="1171"/>
    </location>
</feature>
<dbReference type="OrthoDB" id="5363079at2759"/>
<organism evidence="2 3">
    <name type="scientific">Microthyrium microscopicum</name>
    <dbReference type="NCBI Taxonomy" id="703497"/>
    <lineage>
        <taxon>Eukaryota</taxon>
        <taxon>Fungi</taxon>
        <taxon>Dikarya</taxon>
        <taxon>Ascomycota</taxon>
        <taxon>Pezizomycotina</taxon>
        <taxon>Dothideomycetes</taxon>
        <taxon>Dothideomycetes incertae sedis</taxon>
        <taxon>Microthyriales</taxon>
        <taxon>Microthyriaceae</taxon>
        <taxon>Microthyrium</taxon>
    </lineage>
</organism>
<evidence type="ECO:0000313" key="3">
    <source>
        <dbReference type="Proteomes" id="UP000799302"/>
    </source>
</evidence>
<feature type="region of interest" description="Disordered" evidence="1">
    <location>
        <begin position="239"/>
        <end position="334"/>
    </location>
</feature>
<feature type="region of interest" description="Disordered" evidence="1">
    <location>
        <begin position="769"/>
        <end position="951"/>
    </location>
</feature>
<sequence length="1221" mass="133242">MLVRVYSCSHSSTPHSTLRNYILSCHQLQIIAVEASPTRPVECSFKKPAIQYLLISVGQWPRSSNAMAILPIAALEDLPDDQLQSLKGVITLIWPFSSSTKKAAFLLSEPDFRLRHKKGQVRVQVQGPAALEVAKSKLSIGDDIILNLRGGRLVRAEQDVSTPGKSVDIELIYKASLGMQISRNGEPLATIDINTPQSPISSPRPDLIGDAVSTPTMEDAGFGTPVRAEIPLFHRKARKSAGSEVDSPIDPFNDTQGVENPRKRMRVSWGTPARWKLASLPPSPPKKRVDGDSFWIGNDDSDSDVEKDTGLENDNDGEDHEAVDSSATSPVSEAELTQMVEDARRDYGSEKLQGFKDDGPSSPVGFEPYRDTTDVPFDHTFNFHDMPGFGRMPSDLSNDMPSTALQSMQSAHTNVEELRAKSPEPVQSQPSSMLMEDQSMIANITDFGGLDRVPPDLPPFIAADLTMLEDLTAIESEVPMHDEEQSQIPVIEIDSSVETVPDNAGISIHDFTAPIESVMSTMAPPPPRSRPVTPKLEPVESTSLPIPSPFPQEDLTNPLDAALQDSPGKKSFRPKLKMTEMIPDLDFGFGFGSGDTQHLQPEESQFQLSVDAGKGNSLPEQSYTPTTTPPDLAFSEIMVGSSAAEDFHEDGEPSANVIDVESPTPGLNVTGSSPPKATKEDNVVPQRRSYVVQENEVGDVLARSFGTQSATKTTESVQPSSRSALLDLDITPSTSFDHLSNSFIGQEAQEPEKAGASFGEFTSAQLEEIFSKPVAPSNVDEGKEQRSPSMESAPDFRTYEDDDDGWMPLPDSSFHENPTQDFGISTPSVAGSPLEGQSFPTQPFGQAVNESFHDLSPIPEDSYFPPDIGQPSLPPPESQQTLDSPGFSFQSTVMGQNQSRSQGSTGTSFPPDLSRQTTAVSAASYLQEPKQKKRVAIVEDPIPHDSTEGPETDIQIAQSIEEDDVEQPEAQVSPFKMPHPPIMQSIEKTEPPSPDTRRGSTALSYTDTPFTPDPASTLMSVSQPSQFSQVDLLLPPSTPWPGLRTPMSYYVPLANLMTYMNASSQYDSSVDTLAIVYRETSVPARADKGRKDWYTKIRVTQPGFYPKTTLLQVFRPHKEDLPVASKGDVLLCRAFEVIGMKGGGAGMKTANGSAWVVFKGATKDKTKEESPRKKRKTAHAGEGEETELMSGPPVEYGDEERAEAERLKEWWTDLQAKKSRH</sequence>
<accession>A0A6A6TUQ3</accession>
<dbReference type="SUPFAM" id="SSF50249">
    <property type="entry name" value="Nucleic acid-binding proteins"/>
    <property type="match status" value="1"/>
</dbReference>
<name>A0A6A6TUQ3_9PEZI</name>
<dbReference type="Proteomes" id="UP000799302">
    <property type="component" value="Unassembled WGS sequence"/>
</dbReference>
<evidence type="ECO:0000313" key="2">
    <source>
        <dbReference type="EMBL" id="KAF2663795.1"/>
    </source>
</evidence>
<reference evidence="2" key="1">
    <citation type="journal article" date="2020" name="Stud. Mycol.">
        <title>101 Dothideomycetes genomes: a test case for predicting lifestyles and emergence of pathogens.</title>
        <authorList>
            <person name="Haridas S."/>
            <person name="Albert R."/>
            <person name="Binder M."/>
            <person name="Bloem J."/>
            <person name="Labutti K."/>
            <person name="Salamov A."/>
            <person name="Andreopoulos B."/>
            <person name="Baker S."/>
            <person name="Barry K."/>
            <person name="Bills G."/>
            <person name="Bluhm B."/>
            <person name="Cannon C."/>
            <person name="Castanera R."/>
            <person name="Culley D."/>
            <person name="Daum C."/>
            <person name="Ezra D."/>
            <person name="Gonzalez J."/>
            <person name="Henrissat B."/>
            <person name="Kuo A."/>
            <person name="Liang C."/>
            <person name="Lipzen A."/>
            <person name="Lutzoni F."/>
            <person name="Magnuson J."/>
            <person name="Mondo S."/>
            <person name="Nolan M."/>
            <person name="Ohm R."/>
            <person name="Pangilinan J."/>
            <person name="Park H.-J."/>
            <person name="Ramirez L."/>
            <person name="Alfaro M."/>
            <person name="Sun H."/>
            <person name="Tritt A."/>
            <person name="Yoshinaga Y."/>
            <person name="Zwiers L.-H."/>
            <person name="Turgeon B."/>
            <person name="Goodwin S."/>
            <person name="Spatafora J."/>
            <person name="Crous P."/>
            <person name="Grigoriev I."/>
        </authorList>
    </citation>
    <scope>NUCLEOTIDE SEQUENCE</scope>
    <source>
        <strain evidence="2">CBS 115976</strain>
    </source>
</reference>
<protein>
    <recommendedName>
        <fullName evidence="4">Telomeric single stranded DNA binding POT1/Cdc13 domain-containing protein</fullName>
    </recommendedName>
</protein>
<feature type="compositionally biased region" description="Acidic residues" evidence="1">
    <location>
        <begin position="311"/>
        <end position="321"/>
    </location>
</feature>
<feature type="region of interest" description="Disordered" evidence="1">
    <location>
        <begin position="657"/>
        <end position="684"/>
    </location>
</feature>
<evidence type="ECO:0000256" key="1">
    <source>
        <dbReference type="SAM" id="MobiDB-lite"/>
    </source>
</evidence>
<gene>
    <name evidence="2" type="ORF">BT63DRAFT_112152</name>
</gene>